<dbReference type="AlphaFoldDB" id="A0A7K1J2T0"/>
<keyword evidence="3" id="KW-0540">Nuclease</keyword>
<gene>
    <name evidence="3" type="ORF">GSD1FS_0245</name>
</gene>
<sequence>MDTQNLNQTGIHADELGTLGVEACKARLLADHLDSHELGRLGEQICHAWLIERHWHVLDRNWHCRFGELDIIALTPHGTIAFIEVKTRRSTLYGLPEEAVHASKQVKIRRSAVQWLMSAGKGIRHIGVRFDVIAVTVDKADVRIHHIPEAF</sequence>
<dbReference type="NCBIfam" id="NF009154">
    <property type="entry name" value="PRK12497.3-3"/>
    <property type="match status" value="1"/>
</dbReference>
<dbReference type="NCBIfam" id="NF009150">
    <property type="entry name" value="PRK12497.1-3"/>
    <property type="match status" value="1"/>
</dbReference>
<dbReference type="Pfam" id="PF02021">
    <property type="entry name" value="UPF0102"/>
    <property type="match status" value="1"/>
</dbReference>
<dbReference type="GO" id="GO:0003676">
    <property type="term" value="F:nucleic acid binding"/>
    <property type="evidence" value="ECO:0007669"/>
    <property type="project" value="InterPro"/>
</dbReference>
<dbReference type="NCBIfam" id="NF011274">
    <property type="entry name" value="PRK14681.1"/>
    <property type="match status" value="1"/>
</dbReference>
<proteinExistence type="inferred from homology"/>
<comment type="similarity">
    <text evidence="1 2">Belongs to the UPF0102 family.</text>
</comment>
<dbReference type="HAMAP" id="MF_00048">
    <property type="entry name" value="UPF0102"/>
    <property type="match status" value="1"/>
</dbReference>
<dbReference type="Gene3D" id="3.40.1350.10">
    <property type="match status" value="1"/>
</dbReference>
<dbReference type="SUPFAM" id="SSF52980">
    <property type="entry name" value="Restriction endonuclease-like"/>
    <property type="match status" value="1"/>
</dbReference>
<organism evidence="3 4">
    <name type="scientific">Bifidobacterium canis</name>
    <dbReference type="NCBI Taxonomy" id="2610880"/>
    <lineage>
        <taxon>Bacteria</taxon>
        <taxon>Bacillati</taxon>
        <taxon>Actinomycetota</taxon>
        <taxon>Actinomycetes</taxon>
        <taxon>Bifidobacteriales</taxon>
        <taxon>Bifidobacteriaceae</taxon>
        <taxon>Bifidobacterium</taxon>
    </lineage>
</organism>
<dbReference type="RefSeq" id="WP_155588015.1">
    <property type="nucleotide sequence ID" value="NZ_WNLP01000001.1"/>
</dbReference>
<keyword evidence="3" id="KW-0378">Hydrolase</keyword>
<evidence type="ECO:0000313" key="4">
    <source>
        <dbReference type="Proteomes" id="UP000487882"/>
    </source>
</evidence>
<keyword evidence="4" id="KW-1185">Reference proteome</keyword>
<evidence type="ECO:0000313" key="3">
    <source>
        <dbReference type="EMBL" id="MUH58947.1"/>
    </source>
</evidence>
<evidence type="ECO:0000256" key="2">
    <source>
        <dbReference type="HAMAP-Rule" id="MF_00048"/>
    </source>
</evidence>
<name>A0A7K1J2T0_9BIFI</name>
<dbReference type="PANTHER" id="PTHR34039:SF1">
    <property type="entry name" value="UPF0102 PROTEIN YRAN"/>
    <property type="match status" value="1"/>
</dbReference>
<dbReference type="NCBIfam" id="TIGR00252">
    <property type="entry name" value="YraN family protein"/>
    <property type="match status" value="1"/>
</dbReference>
<protein>
    <recommendedName>
        <fullName evidence="2">UPF0102 protein GSD1FS_0245</fullName>
    </recommendedName>
</protein>
<comment type="caution">
    <text evidence="3">The sequence shown here is derived from an EMBL/GenBank/DDBJ whole genome shotgun (WGS) entry which is preliminary data.</text>
</comment>
<dbReference type="GO" id="GO:0004519">
    <property type="term" value="F:endonuclease activity"/>
    <property type="evidence" value="ECO:0007669"/>
    <property type="project" value="UniProtKB-KW"/>
</dbReference>
<dbReference type="InterPro" id="IPR003509">
    <property type="entry name" value="UPF0102_YraN-like"/>
</dbReference>
<dbReference type="Proteomes" id="UP000487882">
    <property type="component" value="Unassembled WGS sequence"/>
</dbReference>
<dbReference type="InterPro" id="IPR011335">
    <property type="entry name" value="Restrct_endonuc-II-like"/>
</dbReference>
<keyword evidence="3" id="KW-0255">Endonuclease</keyword>
<dbReference type="CDD" id="cd20736">
    <property type="entry name" value="PoNe_Nuclease"/>
    <property type="match status" value="1"/>
</dbReference>
<dbReference type="InterPro" id="IPR011856">
    <property type="entry name" value="tRNA_endonuc-like_dom_sf"/>
</dbReference>
<accession>A0A7K1J2T0</accession>
<dbReference type="PANTHER" id="PTHR34039">
    <property type="entry name" value="UPF0102 PROTEIN YRAN"/>
    <property type="match status" value="1"/>
</dbReference>
<reference evidence="3 4" key="1">
    <citation type="submission" date="2019-09" db="EMBL/GenBank/DDBJ databases">
        <title>Bifidobacterium canis sp. nov., isolated from the digestive tract of German Shepherd dog puppy.</title>
        <authorList>
            <person name="Bunesova V."/>
        </authorList>
    </citation>
    <scope>NUCLEOTIDE SEQUENCE [LARGE SCALE GENOMIC DNA]</scope>
    <source>
        <strain evidence="3 4">GSD1FS</strain>
    </source>
</reference>
<dbReference type="EMBL" id="WNLP01000001">
    <property type="protein sequence ID" value="MUH58947.1"/>
    <property type="molecule type" value="Genomic_DNA"/>
</dbReference>
<evidence type="ECO:0000256" key="1">
    <source>
        <dbReference type="ARBA" id="ARBA00006738"/>
    </source>
</evidence>